<keyword evidence="3" id="KW-1185">Reference proteome</keyword>
<reference evidence="3" key="1">
    <citation type="submission" date="2019-04" db="EMBL/GenBank/DDBJ databases">
        <title>Friends and foes A comparative genomics studyof 23 Aspergillus species from section Flavi.</title>
        <authorList>
            <consortium name="DOE Joint Genome Institute"/>
            <person name="Kjaerbolling I."/>
            <person name="Vesth T."/>
            <person name="Frisvad J.C."/>
            <person name="Nybo J.L."/>
            <person name="Theobald S."/>
            <person name="Kildgaard S."/>
            <person name="Isbrandt T."/>
            <person name="Kuo A."/>
            <person name="Sato A."/>
            <person name="Lyhne E.K."/>
            <person name="Kogle M.E."/>
            <person name="Wiebenga A."/>
            <person name="Kun R.S."/>
            <person name="Lubbers R.J."/>
            <person name="Makela M.R."/>
            <person name="Barry K."/>
            <person name="Chovatia M."/>
            <person name="Clum A."/>
            <person name="Daum C."/>
            <person name="Haridas S."/>
            <person name="He G."/>
            <person name="LaButti K."/>
            <person name="Lipzen A."/>
            <person name="Mondo S."/>
            <person name="Riley R."/>
            <person name="Salamov A."/>
            <person name="Simmons B.A."/>
            <person name="Magnuson J.K."/>
            <person name="Henrissat B."/>
            <person name="Mortensen U.H."/>
            <person name="Larsen T.O."/>
            <person name="Devries R.P."/>
            <person name="Grigoriev I.V."/>
            <person name="Machida M."/>
            <person name="Baker S.E."/>
            <person name="Andersen M.R."/>
        </authorList>
    </citation>
    <scope>NUCLEOTIDE SEQUENCE [LARGE SCALE GENOMIC DNA]</scope>
    <source>
        <strain evidence="3">CBS 553.77</strain>
    </source>
</reference>
<dbReference type="PANTHER" id="PTHR40422:SF1">
    <property type="entry name" value="TRANSLATION MACHINERY-ASSOCIATED PROTEIN 17"/>
    <property type="match status" value="1"/>
</dbReference>
<dbReference type="OrthoDB" id="548474at2759"/>
<organism evidence="2 3">
    <name type="scientific">Aspergillus coremiiformis</name>
    <dbReference type="NCBI Taxonomy" id="138285"/>
    <lineage>
        <taxon>Eukaryota</taxon>
        <taxon>Fungi</taxon>
        <taxon>Dikarya</taxon>
        <taxon>Ascomycota</taxon>
        <taxon>Pezizomycotina</taxon>
        <taxon>Eurotiomycetes</taxon>
        <taxon>Eurotiomycetidae</taxon>
        <taxon>Eurotiales</taxon>
        <taxon>Aspergillaceae</taxon>
        <taxon>Aspergillus</taxon>
        <taxon>Aspergillus subgen. Circumdati</taxon>
    </lineage>
</organism>
<dbReference type="Proteomes" id="UP000327118">
    <property type="component" value="Unassembled WGS sequence"/>
</dbReference>
<evidence type="ECO:0000313" key="2">
    <source>
        <dbReference type="EMBL" id="KAE8354458.1"/>
    </source>
</evidence>
<proteinExistence type="predicted"/>
<dbReference type="PANTHER" id="PTHR40422">
    <property type="entry name" value="TRANSLATION MACHINERY-ASSOCIATED PROTEIN 17"/>
    <property type="match status" value="1"/>
</dbReference>
<dbReference type="GO" id="GO:0030674">
    <property type="term" value="F:protein-macromolecule adaptor activity"/>
    <property type="evidence" value="ECO:0007669"/>
    <property type="project" value="TreeGrafter"/>
</dbReference>
<evidence type="ECO:0000313" key="3">
    <source>
        <dbReference type="Proteomes" id="UP000327118"/>
    </source>
</evidence>
<sequence length="157" mass="17718">MSAESLPISLDAFAEAIKELPLSSVYIKASELSNSIVHLRRSNEELSVFINESCDTDSEKRELEMYVAENEEVMRSMNERILRLKSEIEGRGQQWIEMEDTTTDTKPDEVQGSSSITTPATNGTIREQENGAQQELSTTRTVDTQNDQEQDHDGVYL</sequence>
<protein>
    <submittedName>
        <fullName evidence="2">Uncharacterized protein</fullName>
    </submittedName>
</protein>
<name>A0A5N6ZAK9_9EURO</name>
<gene>
    <name evidence="2" type="ORF">BDV28DRAFT_130980</name>
</gene>
<feature type="compositionally biased region" description="Polar residues" evidence="1">
    <location>
        <begin position="111"/>
        <end position="147"/>
    </location>
</feature>
<dbReference type="AlphaFoldDB" id="A0A5N6ZAK9"/>
<dbReference type="InterPro" id="IPR038966">
    <property type="entry name" value="TMA17"/>
</dbReference>
<dbReference type="EMBL" id="ML739072">
    <property type="protein sequence ID" value="KAE8354458.1"/>
    <property type="molecule type" value="Genomic_DNA"/>
</dbReference>
<evidence type="ECO:0000256" key="1">
    <source>
        <dbReference type="SAM" id="MobiDB-lite"/>
    </source>
</evidence>
<accession>A0A5N6ZAK9</accession>
<feature type="region of interest" description="Disordered" evidence="1">
    <location>
        <begin position="93"/>
        <end position="157"/>
    </location>
</feature>
<dbReference type="GO" id="GO:0070682">
    <property type="term" value="P:proteasome regulatory particle assembly"/>
    <property type="evidence" value="ECO:0007669"/>
    <property type="project" value="InterPro"/>
</dbReference>